<evidence type="ECO:0000259" key="2">
    <source>
        <dbReference type="PROSITE" id="PS50209"/>
    </source>
</evidence>
<dbReference type="Gene3D" id="1.10.533.10">
    <property type="entry name" value="Death Domain, Fas"/>
    <property type="match status" value="1"/>
</dbReference>
<dbReference type="InterPro" id="IPR001315">
    <property type="entry name" value="CARD"/>
</dbReference>
<dbReference type="Pfam" id="PF00619">
    <property type="entry name" value="CARD"/>
    <property type="match status" value="1"/>
</dbReference>
<keyword evidence="4" id="KW-1185">Reference proteome</keyword>
<accession>A0A2K6MFY2</accession>
<dbReference type="InterPro" id="IPR011029">
    <property type="entry name" value="DEATH-like_dom_sf"/>
</dbReference>
<feature type="domain" description="CARD" evidence="2">
    <location>
        <begin position="1"/>
        <end position="91"/>
    </location>
</feature>
<dbReference type="PANTHER" id="PTHR47901:SF4">
    <property type="entry name" value="CASPASE 1"/>
    <property type="match status" value="1"/>
</dbReference>
<feature type="region of interest" description="Disordered" evidence="1">
    <location>
        <begin position="91"/>
        <end position="110"/>
    </location>
</feature>
<dbReference type="GO" id="GO:0072557">
    <property type="term" value="C:IPAF inflammasome complex"/>
    <property type="evidence" value="ECO:0007669"/>
    <property type="project" value="TreeGrafter"/>
</dbReference>
<proteinExistence type="predicted"/>
<dbReference type="GO" id="GO:0032651">
    <property type="term" value="P:regulation of interleukin-1 beta production"/>
    <property type="evidence" value="ECO:0007669"/>
    <property type="project" value="UniProtKB-ARBA"/>
</dbReference>
<dbReference type="GO" id="GO:0006508">
    <property type="term" value="P:proteolysis"/>
    <property type="evidence" value="ECO:0007669"/>
    <property type="project" value="InterPro"/>
</dbReference>
<dbReference type="GO" id="GO:0072559">
    <property type="term" value="C:NLRP3 inflammasome complex"/>
    <property type="evidence" value="ECO:0007669"/>
    <property type="project" value="TreeGrafter"/>
</dbReference>
<reference evidence="3" key="2">
    <citation type="submission" date="2025-08" db="UniProtKB">
        <authorList>
            <consortium name="Ensembl"/>
        </authorList>
    </citation>
    <scope>IDENTIFICATION</scope>
</reference>
<dbReference type="GO" id="GO:0004197">
    <property type="term" value="F:cysteine-type endopeptidase activity"/>
    <property type="evidence" value="ECO:0007669"/>
    <property type="project" value="InterPro"/>
</dbReference>
<evidence type="ECO:0000256" key="1">
    <source>
        <dbReference type="SAM" id="MobiDB-lite"/>
    </source>
</evidence>
<dbReference type="SUPFAM" id="SSF47986">
    <property type="entry name" value="DEATH domain"/>
    <property type="match status" value="1"/>
</dbReference>
<dbReference type="PANTHER" id="PTHR47901">
    <property type="entry name" value="CASPASE RECRUITMENT DOMAIN-CONTAINING PROTEIN 18"/>
    <property type="match status" value="1"/>
</dbReference>
<sequence>VADKVLMEKRKLLIRSLGEGTINGLLGELFETRVLSQEEIEIVKCKNATVMDKARALLDSVIREGAPACQICVTYICEEDSHLAGTLRLSAGPTSGNHLTTEDSQLVLPS</sequence>
<dbReference type="PROSITE" id="PS50209">
    <property type="entry name" value="CARD"/>
    <property type="match status" value="1"/>
</dbReference>
<evidence type="ECO:0000313" key="3">
    <source>
        <dbReference type="Ensembl" id="ENSRBIP00000034689.1"/>
    </source>
</evidence>
<evidence type="ECO:0000313" key="4">
    <source>
        <dbReference type="Proteomes" id="UP000233180"/>
    </source>
</evidence>
<dbReference type="Proteomes" id="UP000233180">
    <property type="component" value="Unassembled WGS sequence"/>
</dbReference>
<protein>
    <submittedName>
        <fullName evidence="3">Caspase recruitment domain family member 16</fullName>
    </submittedName>
</protein>
<dbReference type="FunFam" id="1.10.533.10:FF:000031">
    <property type="entry name" value="Caspase 1, isoform CRA_b"/>
    <property type="match status" value="1"/>
</dbReference>
<name>A0A2K6MFY2_RHIBE</name>
<dbReference type="InterPro" id="IPR002398">
    <property type="entry name" value="Pept_C14"/>
</dbReference>
<dbReference type="GeneTree" id="ENSGT00940000159114"/>
<reference evidence="3" key="3">
    <citation type="submission" date="2025-09" db="UniProtKB">
        <authorList>
            <consortium name="Ensembl"/>
        </authorList>
    </citation>
    <scope>IDENTIFICATION</scope>
</reference>
<reference evidence="3 4" key="1">
    <citation type="submission" date="2016-06" db="EMBL/GenBank/DDBJ databases">
        <title>Genome of Rhinopithecus bieti.</title>
        <authorList>
            <person name="Wu"/>
            <person name="C.-I. and Zhang"/>
            <person name="Y."/>
        </authorList>
    </citation>
    <scope>NUCLEOTIDE SEQUENCE</scope>
</reference>
<dbReference type="AlphaFoldDB" id="A0A2K6MFY2"/>
<dbReference type="Ensembl" id="ENSRBIT00000058679.1">
    <property type="protein sequence ID" value="ENSRBIP00000034689.1"/>
    <property type="gene ID" value="ENSRBIG00000041021.1"/>
</dbReference>
<dbReference type="GO" id="GO:0050727">
    <property type="term" value="P:regulation of inflammatory response"/>
    <property type="evidence" value="ECO:0007669"/>
    <property type="project" value="TreeGrafter"/>
</dbReference>
<dbReference type="GO" id="GO:0042981">
    <property type="term" value="P:regulation of apoptotic process"/>
    <property type="evidence" value="ECO:0007669"/>
    <property type="project" value="InterPro"/>
</dbReference>
<feature type="compositionally biased region" description="Polar residues" evidence="1">
    <location>
        <begin position="92"/>
        <end position="104"/>
    </location>
</feature>
<dbReference type="CDD" id="cd08325">
    <property type="entry name" value="CARD_CASP1-like"/>
    <property type="match status" value="1"/>
</dbReference>
<dbReference type="GO" id="GO:0097169">
    <property type="term" value="C:AIM2 inflammasome complex"/>
    <property type="evidence" value="ECO:0007669"/>
    <property type="project" value="TreeGrafter"/>
</dbReference>
<dbReference type="GO" id="GO:0089720">
    <property type="term" value="F:caspase binding"/>
    <property type="evidence" value="ECO:0007669"/>
    <property type="project" value="TreeGrafter"/>
</dbReference>
<organism evidence="3 4">
    <name type="scientific">Rhinopithecus bieti</name>
    <name type="common">Black snub-nosed monkey</name>
    <name type="synonym">Pygathrix bieti</name>
    <dbReference type="NCBI Taxonomy" id="61621"/>
    <lineage>
        <taxon>Eukaryota</taxon>
        <taxon>Metazoa</taxon>
        <taxon>Chordata</taxon>
        <taxon>Craniata</taxon>
        <taxon>Vertebrata</taxon>
        <taxon>Euteleostomi</taxon>
        <taxon>Mammalia</taxon>
        <taxon>Eutheria</taxon>
        <taxon>Euarchontoglires</taxon>
        <taxon>Primates</taxon>
        <taxon>Haplorrhini</taxon>
        <taxon>Catarrhini</taxon>
        <taxon>Cercopithecidae</taxon>
        <taxon>Colobinae</taxon>
        <taxon>Rhinopithecus</taxon>
    </lineage>
</organism>